<evidence type="ECO:0000313" key="4">
    <source>
        <dbReference type="Proteomes" id="UP001265746"/>
    </source>
</evidence>
<reference evidence="3" key="1">
    <citation type="submission" date="2023-06" db="EMBL/GenBank/DDBJ databases">
        <authorList>
            <person name="Noh H."/>
        </authorList>
    </citation>
    <scope>NUCLEOTIDE SEQUENCE</scope>
    <source>
        <strain evidence="3">DUCC20226</strain>
    </source>
</reference>
<dbReference type="EMBL" id="JAUJFL010000002">
    <property type="protein sequence ID" value="KAK2609914.1"/>
    <property type="molecule type" value="Genomic_DNA"/>
</dbReference>
<dbReference type="Proteomes" id="UP001265746">
    <property type="component" value="Unassembled WGS sequence"/>
</dbReference>
<gene>
    <name evidence="3" type="ORF">N8I77_003383</name>
</gene>
<name>A0AAD9SK90_PHOAM</name>
<feature type="coiled-coil region" evidence="1">
    <location>
        <begin position="260"/>
        <end position="287"/>
    </location>
</feature>
<feature type="region of interest" description="Disordered" evidence="2">
    <location>
        <begin position="1"/>
        <end position="35"/>
    </location>
</feature>
<evidence type="ECO:0000256" key="1">
    <source>
        <dbReference type="SAM" id="Coils"/>
    </source>
</evidence>
<organism evidence="3 4">
    <name type="scientific">Phomopsis amygdali</name>
    <name type="common">Fusicoccum amygdali</name>
    <dbReference type="NCBI Taxonomy" id="1214568"/>
    <lineage>
        <taxon>Eukaryota</taxon>
        <taxon>Fungi</taxon>
        <taxon>Dikarya</taxon>
        <taxon>Ascomycota</taxon>
        <taxon>Pezizomycotina</taxon>
        <taxon>Sordariomycetes</taxon>
        <taxon>Sordariomycetidae</taxon>
        <taxon>Diaporthales</taxon>
        <taxon>Diaporthaceae</taxon>
        <taxon>Diaporthe</taxon>
    </lineage>
</organism>
<sequence>MSTQQGGAEQKRRYMSMMTTRKEGSGSPSKTLHECNRTPDSYIQKEWRDLIVQQYSDLDLSHPQDRLPALAAIAEQIQTVRCHERYLGGLWSGSILEDLLWHCYYFGGWKQPLQKNALDRTDPRLPTWTWASLTVGVMYDPPSGLSREVVKYVADVLKAECKYSESSRFGELESSDLVIRGRVLQCSIGWIPEEHIRQYTLDGYERFWLFHQSNGGVSPFNTQSKSLHIDHDESGFQSVDQRQDVFVLELIQTFTTRRQGQGKEEVIKDQNKNLKGLENEVVNEASELLHGNSDSAPGVKEYGNRGEHKLGENSEIVYRGMVLRRGTKSGGMCYRVGMIEWFSGQAFSKIFDEYSTLEVCDIH</sequence>
<dbReference type="PANTHER" id="PTHR33112:SF13">
    <property type="entry name" value="HETEROKARYON INCOMPATIBILITY DOMAIN-CONTAINING PROTEIN"/>
    <property type="match status" value="1"/>
</dbReference>
<protein>
    <submittedName>
        <fullName evidence="3">Uncharacterized protein</fullName>
    </submittedName>
</protein>
<accession>A0AAD9SK90</accession>
<evidence type="ECO:0000313" key="3">
    <source>
        <dbReference type="EMBL" id="KAK2609914.1"/>
    </source>
</evidence>
<dbReference type="AlphaFoldDB" id="A0AAD9SK90"/>
<comment type="caution">
    <text evidence="3">The sequence shown here is derived from an EMBL/GenBank/DDBJ whole genome shotgun (WGS) entry which is preliminary data.</text>
</comment>
<dbReference type="PANTHER" id="PTHR33112">
    <property type="entry name" value="DOMAIN PROTEIN, PUTATIVE-RELATED"/>
    <property type="match status" value="1"/>
</dbReference>
<keyword evidence="4" id="KW-1185">Reference proteome</keyword>
<keyword evidence="1" id="KW-0175">Coiled coil</keyword>
<evidence type="ECO:0000256" key="2">
    <source>
        <dbReference type="SAM" id="MobiDB-lite"/>
    </source>
</evidence>
<proteinExistence type="predicted"/>